<comment type="caution">
    <text evidence="1">The sequence shown here is derived from an EMBL/GenBank/DDBJ whole genome shotgun (WGS) entry which is preliminary data.</text>
</comment>
<keyword evidence="2" id="KW-1185">Reference proteome</keyword>
<accession>A0ABU1TCI8</accession>
<evidence type="ECO:0000313" key="1">
    <source>
        <dbReference type="EMBL" id="MDR6943113.1"/>
    </source>
</evidence>
<organism evidence="1 2">
    <name type="scientific">Mucilaginibacter pocheonensis</name>
    <dbReference type="NCBI Taxonomy" id="398050"/>
    <lineage>
        <taxon>Bacteria</taxon>
        <taxon>Pseudomonadati</taxon>
        <taxon>Bacteroidota</taxon>
        <taxon>Sphingobacteriia</taxon>
        <taxon>Sphingobacteriales</taxon>
        <taxon>Sphingobacteriaceae</taxon>
        <taxon>Mucilaginibacter</taxon>
    </lineage>
</organism>
<proteinExistence type="predicted"/>
<reference evidence="1 2" key="1">
    <citation type="submission" date="2023-07" db="EMBL/GenBank/DDBJ databases">
        <title>Sorghum-associated microbial communities from plants grown in Nebraska, USA.</title>
        <authorList>
            <person name="Schachtman D."/>
        </authorList>
    </citation>
    <scope>NUCLEOTIDE SEQUENCE [LARGE SCALE GENOMIC DNA]</scope>
    <source>
        <strain evidence="1 2">3262</strain>
    </source>
</reference>
<sequence length="88" mass="9916">MGRLPKQFVLSGSEESSSPYQVPTFLLKVLHSVQHDKVGIDIKSLVILSNSEESSSPYQVPVFLLKKMFHPVQHDKMGSKYKNSCHSE</sequence>
<gene>
    <name evidence="1" type="ORF">J2W55_002966</name>
</gene>
<protein>
    <submittedName>
        <fullName evidence="1">Uncharacterized protein</fullName>
    </submittedName>
</protein>
<dbReference type="RefSeq" id="WP_310096805.1">
    <property type="nucleotide sequence ID" value="NZ_JAVDUU010000003.1"/>
</dbReference>
<evidence type="ECO:0000313" key="2">
    <source>
        <dbReference type="Proteomes" id="UP001247620"/>
    </source>
</evidence>
<dbReference type="EMBL" id="JAVDUU010000003">
    <property type="protein sequence ID" value="MDR6943113.1"/>
    <property type="molecule type" value="Genomic_DNA"/>
</dbReference>
<dbReference type="Proteomes" id="UP001247620">
    <property type="component" value="Unassembled WGS sequence"/>
</dbReference>
<name>A0ABU1TCI8_9SPHI</name>